<evidence type="ECO:0000259" key="4">
    <source>
        <dbReference type="PROSITE" id="PS50850"/>
    </source>
</evidence>
<feature type="transmembrane region" description="Helical" evidence="3">
    <location>
        <begin position="305"/>
        <end position="327"/>
    </location>
</feature>
<evidence type="ECO:0000313" key="6">
    <source>
        <dbReference type="Proteomes" id="UP001286313"/>
    </source>
</evidence>
<organism evidence="5 6">
    <name type="scientific">Petrolisthes cinctipes</name>
    <name type="common">Flat porcelain crab</name>
    <dbReference type="NCBI Taxonomy" id="88211"/>
    <lineage>
        <taxon>Eukaryota</taxon>
        <taxon>Metazoa</taxon>
        <taxon>Ecdysozoa</taxon>
        <taxon>Arthropoda</taxon>
        <taxon>Crustacea</taxon>
        <taxon>Multicrustacea</taxon>
        <taxon>Malacostraca</taxon>
        <taxon>Eumalacostraca</taxon>
        <taxon>Eucarida</taxon>
        <taxon>Decapoda</taxon>
        <taxon>Pleocyemata</taxon>
        <taxon>Anomura</taxon>
        <taxon>Galatheoidea</taxon>
        <taxon>Porcellanidae</taxon>
        <taxon>Petrolisthes</taxon>
    </lineage>
</organism>
<comment type="subcellular location">
    <subcellularLocation>
        <location evidence="1">Membrane</location>
        <topology evidence="1">Multi-pass membrane protein</topology>
    </subcellularLocation>
</comment>
<evidence type="ECO:0000313" key="5">
    <source>
        <dbReference type="EMBL" id="KAK3866471.1"/>
    </source>
</evidence>
<proteinExistence type="predicted"/>
<dbReference type="SUPFAM" id="SSF103473">
    <property type="entry name" value="MFS general substrate transporter"/>
    <property type="match status" value="1"/>
</dbReference>
<dbReference type="InterPro" id="IPR050549">
    <property type="entry name" value="MFS_Trehalose_Transporter"/>
</dbReference>
<dbReference type="EMBL" id="JAWQEG010003392">
    <property type="protein sequence ID" value="KAK3866471.1"/>
    <property type="molecule type" value="Genomic_DNA"/>
</dbReference>
<dbReference type="InterPro" id="IPR036259">
    <property type="entry name" value="MFS_trans_sf"/>
</dbReference>
<dbReference type="PANTHER" id="PTHR48021:SF1">
    <property type="entry name" value="GH07001P-RELATED"/>
    <property type="match status" value="1"/>
</dbReference>
<feature type="transmembrane region" description="Helical" evidence="3">
    <location>
        <begin position="152"/>
        <end position="171"/>
    </location>
</feature>
<name>A0AAE1F400_PETCI</name>
<dbReference type="Pfam" id="PF07690">
    <property type="entry name" value="MFS_1"/>
    <property type="match status" value="1"/>
</dbReference>
<keyword evidence="3" id="KW-0812">Transmembrane</keyword>
<feature type="transmembrane region" description="Helical" evidence="3">
    <location>
        <begin position="280"/>
        <end position="299"/>
    </location>
</feature>
<dbReference type="AlphaFoldDB" id="A0AAE1F400"/>
<accession>A0AAE1F400</accession>
<dbReference type="Proteomes" id="UP001286313">
    <property type="component" value="Unassembled WGS sequence"/>
</dbReference>
<feature type="transmembrane region" description="Helical" evidence="3">
    <location>
        <begin position="364"/>
        <end position="386"/>
    </location>
</feature>
<reference evidence="5" key="1">
    <citation type="submission" date="2023-10" db="EMBL/GenBank/DDBJ databases">
        <title>Genome assemblies of two species of porcelain crab, Petrolisthes cinctipes and Petrolisthes manimaculis (Anomura: Porcellanidae).</title>
        <authorList>
            <person name="Angst P."/>
        </authorList>
    </citation>
    <scope>NUCLEOTIDE SEQUENCE</scope>
    <source>
        <strain evidence="5">PB745_01</strain>
        <tissue evidence="5">Gill</tissue>
    </source>
</reference>
<feature type="transmembrane region" description="Helical" evidence="3">
    <location>
        <begin position="594"/>
        <end position="618"/>
    </location>
</feature>
<evidence type="ECO:0000256" key="1">
    <source>
        <dbReference type="ARBA" id="ARBA00004141"/>
    </source>
</evidence>
<comment type="caution">
    <text evidence="5">The sequence shown here is derived from an EMBL/GenBank/DDBJ whole genome shotgun (WGS) entry which is preliminary data.</text>
</comment>
<feature type="compositionally biased region" description="Polar residues" evidence="2">
    <location>
        <begin position="45"/>
        <end position="97"/>
    </location>
</feature>
<keyword evidence="3" id="KW-0472">Membrane</keyword>
<sequence>MAESVAIENIWGNEKEEEEEKEGGDSEHPPLSRQCGENGKLSGGENVTTGNGKRSDENGNNDNNLFSHQNEETGNNNIPLSSQNEENGNNDNSLLSRQNEENGKLSGGENVTEYGKHSNENGNINFHLLLSRENDENRNIYKENGGKSDHQLSRAFLVYLLSVVLVVVSKVSKFWRERRELLPLTPVQRQCVVGVVVAGVGCSLGVVLAYPALALDTPTTPTSSLNSVQGEGEVNVTPRLLPLPLFSISQAQWFRSVVYLSSMPGSAMGGVLVQVLGPRRLLLVLLPALTLTWLLLLLATPHPHLLLSLRALQGVLVSSCSLAVYVYPCEVVEAGRRGVVGALPEAFFSLGFLLAHLLASLLSWPTVVLLVSVCLILPAFLVLSAAPESPIWLVNKGRVSEAVRVLRLIRPQGADVEKEVLGIQMSRVSSGYEVEGTQDQEYGVSRVASECMVKEGNEKVVNVRKETVVRVQMPSEPSIHKPELRNRCVGWRVFLLPLLASLVLVLLKESTGQIVVVMTSVRIFKEAGMGLSPLWTSVLVSLARFVANLGASFLLMRLPRRHILIATSLLACVAMLGLAGFFHTSEQGHPWPGWVPFLLLMTFVMAYGGGIGPVVSLFVTELLPGAVRGIGSGLSNSLLSAVQFGLTYVASMQDIRFDLCFGGYAAGCFLLTCFALILPETKDRKLEDVEQFWQDLTLNTSCLGWCTGSKFYPTLEDM</sequence>
<keyword evidence="6" id="KW-1185">Reference proteome</keyword>
<gene>
    <name evidence="5" type="ORF">Pcinc_027997</name>
</gene>
<feature type="transmembrane region" description="Helical" evidence="3">
    <location>
        <begin position="489"/>
        <end position="507"/>
    </location>
</feature>
<dbReference type="Gene3D" id="1.20.1250.20">
    <property type="entry name" value="MFS general substrate transporter like domains"/>
    <property type="match status" value="1"/>
</dbReference>
<dbReference type="PROSITE" id="PS50850">
    <property type="entry name" value="MFS"/>
    <property type="match status" value="1"/>
</dbReference>
<evidence type="ECO:0000256" key="2">
    <source>
        <dbReference type="SAM" id="MobiDB-lite"/>
    </source>
</evidence>
<feature type="transmembrane region" description="Helical" evidence="3">
    <location>
        <begin position="192"/>
        <end position="213"/>
    </location>
</feature>
<feature type="transmembrane region" description="Helical" evidence="3">
    <location>
        <begin position="563"/>
        <end position="582"/>
    </location>
</feature>
<evidence type="ECO:0000256" key="3">
    <source>
        <dbReference type="SAM" id="Phobius"/>
    </source>
</evidence>
<feature type="transmembrane region" description="Helical" evidence="3">
    <location>
        <begin position="661"/>
        <end position="678"/>
    </location>
</feature>
<dbReference type="GO" id="GO:0022857">
    <property type="term" value="F:transmembrane transporter activity"/>
    <property type="evidence" value="ECO:0007669"/>
    <property type="project" value="InterPro"/>
</dbReference>
<feature type="transmembrane region" description="Helical" evidence="3">
    <location>
        <begin position="339"/>
        <end position="358"/>
    </location>
</feature>
<protein>
    <recommendedName>
        <fullName evidence="4">Major facilitator superfamily (MFS) profile domain-containing protein</fullName>
    </recommendedName>
</protein>
<feature type="region of interest" description="Disordered" evidence="2">
    <location>
        <begin position="1"/>
        <end position="119"/>
    </location>
</feature>
<keyword evidence="3" id="KW-1133">Transmembrane helix</keyword>
<feature type="transmembrane region" description="Helical" evidence="3">
    <location>
        <begin position="253"/>
        <end position="273"/>
    </location>
</feature>
<feature type="transmembrane region" description="Helical" evidence="3">
    <location>
        <begin position="534"/>
        <end position="556"/>
    </location>
</feature>
<dbReference type="PANTHER" id="PTHR48021">
    <property type="match status" value="1"/>
</dbReference>
<feature type="domain" description="Major facilitator superfamily (MFS) profile" evidence="4">
    <location>
        <begin position="202"/>
        <end position="683"/>
    </location>
</feature>
<dbReference type="GO" id="GO:0016020">
    <property type="term" value="C:membrane"/>
    <property type="evidence" value="ECO:0007669"/>
    <property type="project" value="UniProtKB-SubCell"/>
</dbReference>
<dbReference type="InterPro" id="IPR011701">
    <property type="entry name" value="MFS"/>
</dbReference>
<dbReference type="InterPro" id="IPR020846">
    <property type="entry name" value="MFS_dom"/>
</dbReference>